<name>A0ABV9K7R5_9PORP</name>
<dbReference type="InterPro" id="IPR001537">
    <property type="entry name" value="SpoU_MeTrfase"/>
</dbReference>
<dbReference type="SUPFAM" id="SSF55315">
    <property type="entry name" value="L30e-like"/>
    <property type="match status" value="1"/>
</dbReference>
<dbReference type="PANTHER" id="PTHR43191:SF2">
    <property type="entry name" value="RRNA METHYLTRANSFERASE 3, MITOCHONDRIAL"/>
    <property type="match status" value="1"/>
</dbReference>
<keyword evidence="3" id="KW-0808">Transferase</keyword>
<sequence length="254" mass="28100">MLTRSEIKLIQSLRRKSKRDEEGLFLAEGRKAIEELLPYFRCKCLIGTEEILQGVDCHKVERVEVIDKKFPFTKISILDSPRFLLGIFVKRSHDLPLEWSGVGLSLILDSVQDPGNIGTIIRTAAWFGCKRIFMTEGTADPYSPKVVQSTMGALGQVELYALAHACDFVSSALSQGIPVYGTFLDGTPLSEVCFSSPNEDALLIMGNEGRGVSEDLASLCDKRILIPPTNPSNHPESLNVAIATAILLSRWYLR</sequence>
<dbReference type="GO" id="GO:0008168">
    <property type="term" value="F:methyltransferase activity"/>
    <property type="evidence" value="ECO:0007669"/>
    <property type="project" value="UniProtKB-KW"/>
</dbReference>
<evidence type="ECO:0000313" key="7">
    <source>
        <dbReference type="Proteomes" id="UP001596020"/>
    </source>
</evidence>
<feature type="domain" description="MRM3-like substrate binding" evidence="5">
    <location>
        <begin position="6"/>
        <end position="83"/>
    </location>
</feature>
<dbReference type="InterPro" id="IPR029064">
    <property type="entry name" value="Ribosomal_eL30-like_sf"/>
</dbReference>
<keyword evidence="2 6" id="KW-0489">Methyltransferase</keyword>
<comment type="similarity">
    <text evidence="1">Belongs to the class IV-like SAM-binding methyltransferase superfamily. RNA methyltransferase TrmH family.</text>
</comment>
<evidence type="ECO:0000256" key="1">
    <source>
        <dbReference type="ARBA" id="ARBA00007228"/>
    </source>
</evidence>
<gene>
    <name evidence="6" type="ORF">ACFO3G_03685</name>
</gene>
<keyword evidence="7" id="KW-1185">Reference proteome</keyword>
<comment type="caution">
    <text evidence="6">The sequence shown here is derived from an EMBL/GenBank/DDBJ whole genome shotgun (WGS) entry which is preliminary data.</text>
</comment>
<evidence type="ECO:0000313" key="6">
    <source>
        <dbReference type="EMBL" id="MFC4665716.1"/>
    </source>
</evidence>
<dbReference type="InterPro" id="IPR051259">
    <property type="entry name" value="rRNA_Methyltransferase"/>
</dbReference>
<dbReference type="InterPro" id="IPR053888">
    <property type="entry name" value="MRM3-like_sub_bind"/>
</dbReference>
<evidence type="ECO:0000259" key="4">
    <source>
        <dbReference type="Pfam" id="PF00588"/>
    </source>
</evidence>
<protein>
    <submittedName>
        <fullName evidence="6">TrmH family RNA methyltransferase</fullName>
    </submittedName>
</protein>
<dbReference type="EMBL" id="JBHSGO010000109">
    <property type="protein sequence ID" value="MFC4665716.1"/>
    <property type="molecule type" value="Genomic_DNA"/>
</dbReference>
<evidence type="ECO:0000259" key="5">
    <source>
        <dbReference type="Pfam" id="PF22435"/>
    </source>
</evidence>
<dbReference type="InterPro" id="IPR029028">
    <property type="entry name" value="Alpha/beta_knot_MTases"/>
</dbReference>
<dbReference type="CDD" id="cd18109">
    <property type="entry name" value="SpoU-like_RNA-MTase"/>
    <property type="match status" value="1"/>
</dbReference>
<dbReference type="Pfam" id="PF22435">
    <property type="entry name" value="MRM3-like_sub_bind"/>
    <property type="match status" value="1"/>
</dbReference>
<proteinExistence type="inferred from homology"/>
<evidence type="ECO:0000256" key="3">
    <source>
        <dbReference type="ARBA" id="ARBA00022679"/>
    </source>
</evidence>
<dbReference type="SUPFAM" id="SSF75217">
    <property type="entry name" value="alpha/beta knot"/>
    <property type="match status" value="1"/>
</dbReference>
<dbReference type="InterPro" id="IPR029026">
    <property type="entry name" value="tRNA_m1G_MTases_N"/>
</dbReference>
<dbReference type="PANTHER" id="PTHR43191">
    <property type="entry name" value="RRNA METHYLTRANSFERASE 3"/>
    <property type="match status" value="1"/>
</dbReference>
<reference evidence="7" key="1">
    <citation type="journal article" date="2019" name="Int. J. Syst. Evol. Microbiol.">
        <title>The Global Catalogue of Microorganisms (GCM) 10K type strain sequencing project: providing services to taxonomists for standard genome sequencing and annotation.</title>
        <authorList>
            <consortium name="The Broad Institute Genomics Platform"/>
            <consortium name="The Broad Institute Genome Sequencing Center for Infectious Disease"/>
            <person name="Wu L."/>
            <person name="Ma J."/>
        </authorList>
    </citation>
    <scope>NUCLEOTIDE SEQUENCE [LARGE SCALE GENOMIC DNA]</scope>
    <source>
        <strain evidence="7">CGMCC 4.7357</strain>
    </source>
</reference>
<dbReference type="Gene3D" id="3.30.1330.30">
    <property type="match status" value="1"/>
</dbReference>
<dbReference type="Proteomes" id="UP001596020">
    <property type="component" value="Unassembled WGS sequence"/>
</dbReference>
<organism evidence="6 7">
    <name type="scientific">Falsiporphyromonas endometrii</name>
    <dbReference type="NCBI Taxonomy" id="1387297"/>
    <lineage>
        <taxon>Bacteria</taxon>
        <taxon>Pseudomonadati</taxon>
        <taxon>Bacteroidota</taxon>
        <taxon>Bacteroidia</taxon>
        <taxon>Bacteroidales</taxon>
        <taxon>Porphyromonadaceae</taxon>
        <taxon>Falsiporphyromonas</taxon>
    </lineage>
</organism>
<feature type="domain" description="tRNA/rRNA methyltransferase SpoU type" evidence="4">
    <location>
        <begin position="104"/>
        <end position="248"/>
    </location>
</feature>
<dbReference type="Pfam" id="PF00588">
    <property type="entry name" value="SpoU_methylase"/>
    <property type="match status" value="1"/>
</dbReference>
<dbReference type="GO" id="GO:0032259">
    <property type="term" value="P:methylation"/>
    <property type="evidence" value="ECO:0007669"/>
    <property type="project" value="UniProtKB-KW"/>
</dbReference>
<evidence type="ECO:0000256" key="2">
    <source>
        <dbReference type="ARBA" id="ARBA00022603"/>
    </source>
</evidence>
<accession>A0ABV9K7R5</accession>
<dbReference type="Gene3D" id="3.40.1280.10">
    <property type="match status" value="1"/>
</dbReference>
<dbReference type="RefSeq" id="WP_380078096.1">
    <property type="nucleotide sequence ID" value="NZ_JBHSGO010000109.1"/>
</dbReference>